<dbReference type="AlphaFoldDB" id="A0A4Y2DGJ1"/>
<keyword evidence="4" id="KW-1185">Reference proteome</keyword>
<keyword evidence="1" id="KW-0812">Transmembrane</keyword>
<reference evidence="3 4" key="1">
    <citation type="journal article" date="2019" name="Sci. Rep.">
        <title>Orb-weaving spider Araneus ventricosus genome elucidates the spidroin gene catalogue.</title>
        <authorList>
            <person name="Kono N."/>
            <person name="Nakamura H."/>
            <person name="Ohtoshi R."/>
            <person name="Moran D.A.P."/>
            <person name="Shinohara A."/>
            <person name="Yoshida Y."/>
            <person name="Fujiwara M."/>
            <person name="Mori M."/>
            <person name="Tomita M."/>
            <person name="Arakawa K."/>
        </authorList>
    </citation>
    <scope>NUCLEOTIDE SEQUENCE [LARGE SCALE GENOMIC DNA]</scope>
</reference>
<dbReference type="EMBL" id="BGPR01000358">
    <property type="protein sequence ID" value="GBM15339.1"/>
    <property type="molecule type" value="Genomic_DNA"/>
</dbReference>
<evidence type="ECO:0000256" key="1">
    <source>
        <dbReference type="SAM" id="Phobius"/>
    </source>
</evidence>
<keyword evidence="1" id="KW-0472">Membrane</keyword>
<feature type="transmembrane region" description="Helical" evidence="1">
    <location>
        <begin position="112"/>
        <end position="133"/>
    </location>
</feature>
<sequence>MRLLPWFMMLPLLTNDLVTSLKNGTAESDVDTSVTSRLCNESNASWTPLHLPNDKAIPAVFNKCYVISSKGDIVCVAERFSGALSAKRGDFLDQLIYIMRLASKYLEHSQSIVVEALSGYVILITLYTFLVCLKKATRFIRHVCLLVRFILEKD</sequence>
<evidence type="ECO:0000313" key="4">
    <source>
        <dbReference type="Proteomes" id="UP000499080"/>
    </source>
</evidence>
<protein>
    <submittedName>
        <fullName evidence="3">Uncharacterized protein</fullName>
    </submittedName>
</protein>
<accession>A0A4Y2DGJ1</accession>
<evidence type="ECO:0000256" key="2">
    <source>
        <dbReference type="SAM" id="SignalP"/>
    </source>
</evidence>
<organism evidence="3 4">
    <name type="scientific">Araneus ventricosus</name>
    <name type="common">Orbweaver spider</name>
    <name type="synonym">Epeira ventricosa</name>
    <dbReference type="NCBI Taxonomy" id="182803"/>
    <lineage>
        <taxon>Eukaryota</taxon>
        <taxon>Metazoa</taxon>
        <taxon>Ecdysozoa</taxon>
        <taxon>Arthropoda</taxon>
        <taxon>Chelicerata</taxon>
        <taxon>Arachnida</taxon>
        <taxon>Araneae</taxon>
        <taxon>Araneomorphae</taxon>
        <taxon>Entelegynae</taxon>
        <taxon>Araneoidea</taxon>
        <taxon>Araneidae</taxon>
        <taxon>Araneus</taxon>
    </lineage>
</organism>
<evidence type="ECO:0000313" key="3">
    <source>
        <dbReference type="EMBL" id="GBM15339.1"/>
    </source>
</evidence>
<feature type="chain" id="PRO_5021280084" evidence="2">
    <location>
        <begin position="21"/>
        <end position="154"/>
    </location>
</feature>
<proteinExistence type="predicted"/>
<keyword evidence="1" id="KW-1133">Transmembrane helix</keyword>
<dbReference type="Proteomes" id="UP000499080">
    <property type="component" value="Unassembled WGS sequence"/>
</dbReference>
<keyword evidence="2" id="KW-0732">Signal</keyword>
<comment type="caution">
    <text evidence="3">The sequence shown here is derived from an EMBL/GenBank/DDBJ whole genome shotgun (WGS) entry which is preliminary data.</text>
</comment>
<feature type="signal peptide" evidence="2">
    <location>
        <begin position="1"/>
        <end position="20"/>
    </location>
</feature>
<name>A0A4Y2DGJ1_ARAVE</name>
<gene>
    <name evidence="3" type="ORF">AVEN_210961_1</name>
</gene>